<dbReference type="PANTHER" id="PTHR38431:SF1">
    <property type="entry name" value="BLL2305 PROTEIN"/>
    <property type="match status" value="1"/>
</dbReference>
<evidence type="ECO:0000313" key="4">
    <source>
        <dbReference type="Proteomes" id="UP001341135"/>
    </source>
</evidence>
<dbReference type="GeneID" id="89290302"/>
<dbReference type="Pfam" id="PF00126">
    <property type="entry name" value="HTH_1"/>
    <property type="match status" value="1"/>
</dbReference>
<keyword evidence="4" id="KW-1185">Reference proteome</keyword>
<dbReference type="InterPro" id="IPR036388">
    <property type="entry name" value="WH-like_DNA-bd_sf"/>
</dbReference>
<feature type="domain" description="HTH lysR-type" evidence="1">
    <location>
        <begin position="29"/>
        <end position="85"/>
    </location>
</feature>
<dbReference type="Proteomes" id="UP001341135">
    <property type="component" value="Chromosome"/>
</dbReference>
<reference evidence="3 4" key="1">
    <citation type="submission" date="2023-09" db="EMBL/GenBank/DDBJ databases">
        <title>Pyrofollis japonicus gen. nov. sp. nov., a novel member of the family Pyrodictiaceae isolated from the Iheya North hydrothermal field.</title>
        <authorList>
            <person name="Miyazaki U."/>
            <person name="Sanari M."/>
            <person name="Tame A."/>
            <person name="Kitajima M."/>
            <person name="Okamoto A."/>
            <person name="Sawayama S."/>
            <person name="Miyazaki J."/>
            <person name="Takai K."/>
            <person name="Nakagawa S."/>
        </authorList>
    </citation>
    <scope>NUCLEOTIDE SEQUENCE [LARGE SCALE GENOMIC DNA]</scope>
    <source>
        <strain evidence="3 4">AV2</strain>
    </source>
</reference>
<dbReference type="Pfam" id="PF12727">
    <property type="entry name" value="PBP_like"/>
    <property type="match status" value="1"/>
</dbReference>
<dbReference type="Gene3D" id="1.10.10.10">
    <property type="entry name" value="Winged helix-like DNA-binding domain superfamily/Winged helix DNA-binding domain"/>
    <property type="match status" value="1"/>
</dbReference>
<evidence type="ECO:0008006" key="5">
    <source>
        <dbReference type="Google" id="ProtNLM"/>
    </source>
</evidence>
<dbReference type="InterPro" id="IPR000847">
    <property type="entry name" value="LysR_HTH_N"/>
</dbReference>
<dbReference type="RefSeq" id="WP_338250323.1">
    <property type="nucleotide sequence ID" value="NZ_AP028907.1"/>
</dbReference>
<feature type="domain" description="PBP" evidence="2">
    <location>
        <begin position="137"/>
        <end position="325"/>
    </location>
</feature>
<dbReference type="InterPro" id="IPR024370">
    <property type="entry name" value="PBP_domain"/>
</dbReference>
<protein>
    <recommendedName>
        <fullName evidence="5">LysR family transcriptional regulator</fullName>
    </recommendedName>
</protein>
<gene>
    <name evidence="3" type="ORF">PABY_22980</name>
</gene>
<name>A0ABM8J0Z7_9CREN</name>
<evidence type="ECO:0000259" key="2">
    <source>
        <dbReference type="Pfam" id="PF12727"/>
    </source>
</evidence>
<proteinExistence type="predicted"/>
<sequence>MGEYTARYTVVIEKDGEPVLDATLASLLRGVREHGSLLAAARALGIPYSRAWDQLSRAERLLGARLVETWRGGARRGGARLTPLAEKLLALYEEAEHRLERCIGPQAPRVVAAGEPDLVVAHSHDPLLGLVLDRLRGEGLRVESICAGSGHALAMLSLGEADAACIHLYDPETGEYNRPYLERYWLGDAVLLGGFQRQLVLALRPGLDTAGPDEVLEMIARGRLRIVNRNRGSGTRVLLDHLLQETARKLGLEKPMVRGYDNIAYTHTEAARQVALGRADAALVLRYVAESHGLPYLHVAWERYECYSPRERASSNPVKALAELLGSDWLRALIENSPGYRPLEGPS</sequence>
<evidence type="ECO:0000259" key="1">
    <source>
        <dbReference type="Pfam" id="PF00126"/>
    </source>
</evidence>
<dbReference type="SUPFAM" id="SSF46785">
    <property type="entry name" value="Winged helix' DNA-binding domain"/>
    <property type="match status" value="1"/>
</dbReference>
<dbReference type="PANTHER" id="PTHR38431">
    <property type="entry name" value="BLL2305 PROTEIN"/>
    <property type="match status" value="1"/>
</dbReference>
<dbReference type="EMBL" id="AP028907">
    <property type="protein sequence ID" value="BES82731.1"/>
    <property type="molecule type" value="Genomic_DNA"/>
</dbReference>
<organism evidence="3 4">
    <name type="scientific">Pyrodictium abyssi</name>
    <dbReference type="NCBI Taxonomy" id="54256"/>
    <lineage>
        <taxon>Archaea</taxon>
        <taxon>Thermoproteota</taxon>
        <taxon>Thermoprotei</taxon>
        <taxon>Desulfurococcales</taxon>
        <taxon>Pyrodictiaceae</taxon>
        <taxon>Pyrodictium</taxon>
    </lineage>
</organism>
<dbReference type="SUPFAM" id="SSF53850">
    <property type="entry name" value="Periplasmic binding protein-like II"/>
    <property type="match status" value="1"/>
</dbReference>
<dbReference type="InterPro" id="IPR036390">
    <property type="entry name" value="WH_DNA-bd_sf"/>
</dbReference>
<evidence type="ECO:0000313" key="3">
    <source>
        <dbReference type="EMBL" id="BES82731.1"/>
    </source>
</evidence>
<accession>A0ABM8J0Z7</accession>